<evidence type="ECO:0000259" key="7">
    <source>
        <dbReference type="Pfam" id="PF07976"/>
    </source>
</evidence>
<dbReference type="PANTHER" id="PTHR43004:SF20">
    <property type="entry name" value="2-MONOOXYGENASE, PUTATIVE (AFU_ORTHOLOGUE AFUA_1G13660)-RELATED"/>
    <property type="match status" value="1"/>
</dbReference>
<gene>
    <name evidence="8" type="primary">fmpF_1</name>
    <name evidence="8" type="ORF">DBV05_g8057</name>
</gene>
<dbReference type="Proteomes" id="UP000325902">
    <property type="component" value="Unassembled WGS sequence"/>
</dbReference>
<keyword evidence="2" id="KW-0285">Flavoprotein</keyword>
<feature type="region of interest" description="Disordered" evidence="5">
    <location>
        <begin position="1"/>
        <end position="49"/>
    </location>
</feature>
<evidence type="ECO:0000256" key="2">
    <source>
        <dbReference type="ARBA" id="ARBA00022630"/>
    </source>
</evidence>
<dbReference type="PANTHER" id="PTHR43004">
    <property type="entry name" value="TRK SYSTEM POTASSIUM UPTAKE PROTEIN"/>
    <property type="match status" value="1"/>
</dbReference>
<dbReference type="InterPro" id="IPR036249">
    <property type="entry name" value="Thioredoxin-like_sf"/>
</dbReference>
<accession>A0A5N5D6J3</accession>
<protein>
    <submittedName>
        <fullName evidence="8">Aromatic hydroxylase fmpF</fullName>
    </submittedName>
</protein>
<evidence type="ECO:0000256" key="4">
    <source>
        <dbReference type="ARBA" id="ARBA00023002"/>
    </source>
</evidence>
<dbReference type="Pfam" id="PF07976">
    <property type="entry name" value="Phe_hydrox_dim"/>
    <property type="match status" value="1"/>
</dbReference>
<organism evidence="8 9">
    <name type="scientific">Lasiodiplodia theobromae</name>
    <dbReference type="NCBI Taxonomy" id="45133"/>
    <lineage>
        <taxon>Eukaryota</taxon>
        <taxon>Fungi</taxon>
        <taxon>Dikarya</taxon>
        <taxon>Ascomycota</taxon>
        <taxon>Pezizomycotina</taxon>
        <taxon>Dothideomycetes</taxon>
        <taxon>Dothideomycetes incertae sedis</taxon>
        <taxon>Botryosphaeriales</taxon>
        <taxon>Botryosphaeriaceae</taxon>
        <taxon>Lasiodiplodia</taxon>
    </lineage>
</organism>
<dbReference type="EMBL" id="VCHE01000062">
    <property type="protein sequence ID" value="KAB2573237.1"/>
    <property type="molecule type" value="Genomic_DNA"/>
</dbReference>
<dbReference type="InterPro" id="IPR050641">
    <property type="entry name" value="RIFMO-like"/>
</dbReference>
<evidence type="ECO:0000256" key="3">
    <source>
        <dbReference type="ARBA" id="ARBA00022827"/>
    </source>
</evidence>
<dbReference type="GO" id="GO:0016709">
    <property type="term" value="F:oxidoreductase activity, acting on paired donors, with incorporation or reduction of molecular oxygen, NAD(P)H as one donor, and incorporation of one atom of oxygen"/>
    <property type="evidence" value="ECO:0007669"/>
    <property type="project" value="UniProtKB-ARBA"/>
</dbReference>
<evidence type="ECO:0000313" key="9">
    <source>
        <dbReference type="Proteomes" id="UP000325902"/>
    </source>
</evidence>
<dbReference type="OrthoDB" id="1716816at2759"/>
<dbReference type="GO" id="GO:0071949">
    <property type="term" value="F:FAD binding"/>
    <property type="evidence" value="ECO:0007669"/>
    <property type="project" value="InterPro"/>
</dbReference>
<feature type="compositionally biased region" description="Polar residues" evidence="5">
    <location>
        <begin position="503"/>
        <end position="512"/>
    </location>
</feature>
<dbReference type="InterPro" id="IPR012941">
    <property type="entry name" value="Phe_hydrox_C_dim_dom"/>
</dbReference>
<dbReference type="InterPro" id="IPR038220">
    <property type="entry name" value="PHOX_C_sf"/>
</dbReference>
<feature type="domain" description="Phenol hydroxylase-like C-terminal dimerisation" evidence="7">
    <location>
        <begin position="544"/>
        <end position="720"/>
    </location>
</feature>
<dbReference type="Pfam" id="PF01494">
    <property type="entry name" value="FAD_binding_3"/>
    <property type="match status" value="1"/>
</dbReference>
<keyword evidence="4" id="KW-0560">Oxidoreductase</keyword>
<dbReference type="AlphaFoldDB" id="A0A5N5D6J3"/>
<dbReference type="SUPFAM" id="SSF52833">
    <property type="entry name" value="Thioredoxin-like"/>
    <property type="match status" value="1"/>
</dbReference>
<evidence type="ECO:0000256" key="1">
    <source>
        <dbReference type="ARBA" id="ARBA00007801"/>
    </source>
</evidence>
<keyword evidence="9" id="KW-1185">Reference proteome</keyword>
<comment type="similarity">
    <text evidence="1">Belongs to the PheA/TfdB FAD monooxygenase family.</text>
</comment>
<dbReference type="PRINTS" id="PR00420">
    <property type="entry name" value="RNGMNOXGNASE"/>
</dbReference>
<dbReference type="SUPFAM" id="SSF54373">
    <property type="entry name" value="FAD-linked reductases, C-terminal domain"/>
    <property type="match status" value="1"/>
</dbReference>
<feature type="domain" description="FAD-binding" evidence="6">
    <location>
        <begin position="83"/>
        <end position="452"/>
    </location>
</feature>
<evidence type="ECO:0000256" key="5">
    <source>
        <dbReference type="SAM" id="MobiDB-lite"/>
    </source>
</evidence>
<dbReference type="InterPro" id="IPR002938">
    <property type="entry name" value="FAD-bd"/>
</dbReference>
<comment type="caution">
    <text evidence="8">The sequence shown here is derived from an EMBL/GenBank/DDBJ whole genome shotgun (WGS) entry which is preliminary data.</text>
</comment>
<dbReference type="Gene3D" id="3.40.30.20">
    <property type="match status" value="1"/>
</dbReference>
<dbReference type="InterPro" id="IPR036188">
    <property type="entry name" value="FAD/NAD-bd_sf"/>
</dbReference>
<evidence type="ECO:0000313" key="8">
    <source>
        <dbReference type="EMBL" id="KAB2573237.1"/>
    </source>
</evidence>
<sequence>MAKAVSPHTWQRGFREPASGTPWQWGPDENDGPEQYVTPPSKEVVSSPVHNDLGINVQRTWPTLYDGTNNPHGIPDWWKPASEVDVLICGAGPSGLEVALSLVRQGVSFRIIDKAEGPLDAGRADGVQPRFLEILNSWGLAKEVAEEGPIIERTAIYKDGKKLWFSRSHQCDSRYRGLHIITQGQVERIYIRDLMRHRVLVERNSTLKDFHVSEDQPYPVQMTLKNERTGAEETIKAKFLVGSDGAASMIRKKLSIPFDGMSTDIYWGIMDCVFESDYPHAWVFGSVINSKHGGCVIIPREDGYIRLYTQLDVSQTGPIAASRQAKDPSFAEAGGRVDVHSITPEEVLEQANRIFSPYKLRFASSLSWFAVWKISERVARTFSSRDLRVHLAGDAGHVHSVMGAFGLNASIMDASNLAWKMGLVAQNKARLDTLMPTYNLERREHACRIIETSGEYLRFVCATDLSIANVRNPEGAEVRTNGTTTNGKTTNGTITNGTTSNGASPTTNGTNKLQTREDDLKFLSSFFARNGQFLLGVDAPFHASVLTPAQAEQKTAPPLAVNNGVRAPNPRVCFSTNETGYLYDVLAGAARFHLVLFASTLGGREVRRQLCRFAEKALSPDGFYHRYGGTERFNLVLVVKRLPWEMDEVVGGSQELEALRKCATVVYDDRAPDEDAHTTWGVNHRTGALAIVRPDLWVGMGVQPGEVERVEEYFGGFLLSCKARETEGM</sequence>
<proteinExistence type="inferred from homology"/>
<keyword evidence="3" id="KW-0274">FAD</keyword>
<feature type="region of interest" description="Disordered" evidence="5">
    <location>
        <begin position="476"/>
        <end position="512"/>
    </location>
</feature>
<feature type="compositionally biased region" description="Low complexity" evidence="5">
    <location>
        <begin position="480"/>
        <end position="502"/>
    </location>
</feature>
<dbReference type="Gene3D" id="3.30.9.10">
    <property type="entry name" value="D-Amino Acid Oxidase, subunit A, domain 2"/>
    <property type="match status" value="1"/>
</dbReference>
<evidence type="ECO:0000259" key="6">
    <source>
        <dbReference type="Pfam" id="PF01494"/>
    </source>
</evidence>
<name>A0A5N5D6J3_9PEZI</name>
<reference evidence="8 9" key="1">
    <citation type="journal article" date="2019" name="Sci. Rep.">
        <title>A multi-omics analysis of the grapevine pathogen Lasiodiplodia theobromae reveals that temperature affects the expression of virulence- and pathogenicity-related genes.</title>
        <authorList>
            <person name="Felix C."/>
            <person name="Meneses R."/>
            <person name="Goncalves M.F.M."/>
            <person name="Tilleman L."/>
            <person name="Duarte A.S."/>
            <person name="Jorrin-Novo J.V."/>
            <person name="Van de Peer Y."/>
            <person name="Deforce D."/>
            <person name="Van Nieuwerburgh F."/>
            <person name="Esteves A.C."/>
            <person name="Alves A."/>
        </authorList>
    </citation>
    <scope>NUCLEOTIDE SEQUENCE [LARGE SCALE GENOMIC DNA]</scope>
    <source>
        <strain evidence="8 9">LA-SOL3</strain>
    </source>
</reference>
<dbReference type="Gene3D" id="3.50.50.60">
    <property type="entry name" value="FAD/NAD(P)-binding domain"/>
    <property type="match status" value="1"/>
</dbReference>
<dbReference type="SUPFAM" id="SSF51905">
    <property type="entry name" value="FAD/NAD(P)-binding domain"/>
    <property type="match status" value="1"/>
</dbReference>